<comment type="caution">
    <text evidence="1">The sequence shown here is derived from an EMBL/GenBank/DDBJ whole genome shotgun (WGS) entry which is preliminary data.</text>
</comment>
<dbReference type="Proteomes" id="UP000698222">
    <property type="component" value="Unassembled WGS sequence"/>
</dbReference>
<keyword evidence="2" id="KW-1185">Reference proteome</keyword>
<evidence type="ECO:0000313" key="1">
    <source>
        <dbReference type="EMBL" id="MBP2409897.1"/>
    </source>
</evidence>
<protein>
    <submittedName>
        <fullName evidence="1">Uncharacterized protein</fullName>
    </submittedName>
</protein>
<gene>
    <name evidence="1" type="ORF">JOF44_002800</name>
</gene>
<accession>A0ABS4YM72</accession>
<dbReference type="EMBL" id="JAGIOC010000001">
    <property type="protein sequence ID" value="MBP2409897.1"/>
    <property type="molecule type" value="Genomic_DNA"/>
</dbReference>
<sequence>MALIHPRSLERWQEWRSSRRRAIGIHRAVPPRLRRAAGSGESALPSGYVLHTRAGDGSAPVLLGVDTTSDTTRGGLLVALTYLHGTAAVLTPAGLELPELTGPDWDHRRLDDPRPALGELGVSSALTLGWHRDVGRLVHEWALAADVPSAVVQHDVLSPFAPPLPPHTTFLAWSAADGDFQRAGRDDVEVRVVGSQRLWQAGHEEPGGSGVRGDRPVFLGQLASIELPRRYTFGAAHSYCRFTDALYQPGDEETDRFSRAAHALLRRRGVDLQVPPLPVADQERPVVAVYSADVLEAAVRGLPAWVHGPRMPTWIHEQWERYGMRRTGAEPTPAPPQDADEPARLIAQILEGTA</sequence>
<reference evidence="1 2" key="1">
    <citation type="submission" date="2021-03" db="EMBL/GenBank/DDBJ databases">
        <title>Sequencing the genomes of 1000 actinobacteria strains.</title>
        <authorList>
            <person name="Klenk H.-P."/>
        </authorList>
    </citation>
    <scope>NUCLEOTIDE SEQUENCE [LARGE SCALE GENOMIC DNA]</scope>
    <source>
        <strain evidence="1 2">DSM 14564</strain>
    </source>
</reference>
<dbReference type="RefSeq" id="WP_209892636.1">
    <property type="nucleotide sequence ID" value="NZ_BAAAJV010000046.1"/>
</dbReference>
<evidence type="ECO:0000313" key="2">
    <source>
        <dbReference type="Proteomes" id="UP000698222"/>
    </source>
</evidence>
<name>A0ABS4YM72_9MICO</name>
<organism evidence="1 2">
    <name type="scientific">Brachybacterium fresconis</name>
    <dbReference type="NCBI Taxonomy" id="173363"/>
    <lineage>
        <taxon>Bacteria</taxon>
        <taxon>Bacillati</taxon>
        <taxon>Actinomycetota</taxon>
        <taxon>Actinomycetes</taxon>
        <taxon>Micrococcales</taxon>
        <taxon>Dermabacteraceae</taxon>
        <taxon>Brachybacterium</taxon>
    </lineage>
</organism>
<proteinExistence type="predicted"/>